<dbReference type="RefSeq" id="WP_408157737.1">
    <property type="nucleotide sequence ID" value="NZ_JAQQFM010000004.1"/>
</dbReference>
<feature type="domain" description="FecR protein" evidence="2">
    <location>
        <begin position="72"/>
        <end position="159"/>
    </location>
</feature>
<protein>
    <submittedName>
        <fullName evidence="3">FecR domain-containing protein</fullName>
    </submittedName>
</protein>
<feature type="chain" id="PRO_5045734884" evidence="1">
    <location>
        <begin position="36"/>
        <end position="253"/>
    </location>
</feature>
<dbReference type="InterPro" id="IPR006860">
    <property type="entry name" value="FecR"/>
</dbReference>
<organism evidence="3 4">
    <name type="scientific">Herbaspirillum lusitanum</name>
    <dbReference type="NCBI Taxonomy" id="213312"/>
    <lineage>
        <taxon>Bacteria</taxon>
        <taxon>Pseudomonadati</taxon>
        <taxon>Pseudomonadota</taxon>
        <taxon>Betaproteobacteria</taxon>
        <taxon>Burkholderiales</taxon>
        <taxon>Oxalobacteraceae</taxon>
        <taxon>Herbaspirillum</taxon>
    </lineage>
</organism>
<gene>
    <name evidence="3" type="ORF">PQR62_10935</name>
</gene>
<accession>A0ABW9ABK2</accession>
<proteinExistence type="predicted"/>
<evidence type="ECO:0000256" key="1">
    <source>
        <dbReference type="SAM" id="SignalP"/>
    </source>
</evidence>
<dbReference type="Pfam" id="PF04773">
    <property type="entry name" value="FecR"/>
    <property type="match status" value="1"/>
</dbReference>
<reference evidence="3 4" key="1">
    <citation type="journal article" date="2024" name="Chem. Sci.">
        <title>Discovery of megapolipeptins by genome mining of a Burkholderiales bacteria collection.</title>
        <authorList>
            <person name="Paulo B.S."/>
            <person name="Recchia M.J.J."/>
            <person name="Lee S."/>
            <person name="Fergusson C.H."/>
            <person name="Romanowski S.B."/>
            <person name="Hernandez A."/>
            <person name="Krull N."/>
            <person name="Liu D.Y."/>
            <person name="Cavanagh H."/>
            <person name="Bos A."/>
            <person name="Gray C.A."/>
            <person name="Murphy B.T."/>
            <person name="Linington R.G."/>
            <person name="Eustaquio A.S."/>
        </authorList>
    </citation>
    <scope>NUCLEOTIDE SEQUENCE [LARGE SCALE GENOMIC DNA]</scope>
    <source>
        <strain evidence="3 4">RL21-008-BIB-A</strain>
    </source>
</reference>
<name>A0ABW9ABK2_9BURK</name>
<sequence length="253" mass="26656">MQRLFRLRTQAAPAALLRHFLMLLLLAAAGASAHAQSKVVGTVTHLSGVLSAKHADGKRVVLALKSSILEGDTLITEKETYTRVKFMDNAEIVLRPGSEIQVAKYLYDEQKPENDNVAINLVKGGLRAVTGLVGKRNHEAVNFNTPTATIGIRGTNFGALFCQNDCGGVPTTSGSTPQNGLHVDVSQGAVIVVNPGGQQVFQAGQFGFVANLNAPPVLIPPAQGVPVTMPPSISQNVPALTTSRTSSIDCVVQ</sequence>
<evidence type="ECO:0000313" key="3">
    <source>
        <dbReference type="EMBL" id="MFL9924782.1"/>
    </source>
</evidence>
<evidence type="ECO:0000259" key="2">
    <source>
        <dbReference type="Pfam" id="PF04773"/>
    </source>
</evidence>
<feature type="signal peptide" evidence="1">
    <location>
        <begin position="1"/>
        <end position="35"/>
    </location>
</feature>
<dbReference type="EMBL" id="JAQQFM010000004">
    <property type="protein sequence ID" value="MFL9924782.1"/>
    <property type="molecule type" value="Genomic_DNA"/>
</dbReference>
<keyword evidence="1" id="KW-0732">Signal</keyword>
<dbReference type="PANTHER" id="PTHR38731">
    <property type="entry name" value="LIPL45-RELATED LIPOPROTEIN-RELATED"/>
    <property type="match status" value="1"/>
</dbReference>
<evidence type="ECO:0000313" key="4">
    <source>
        <dbReference type="Proteomes" id="UP001629246"/>
    </source>
</evidence>
<comment type="caution">
    <text evidence="3">The sequence shown here is derived from an EMBL/GenBank/DDBJ whole genome shotgun (WGS) entry which is preliminary data.</text>
</comment>
<dbReference type="Proteomes" id="UP001629246">
    <property type="component" value="Unassembled WGS sequence"/>
</dbReference>
<keyword evidence="4" id="KW-1185">Reference proteome</keyword>